<dbReference type="EMBL" id="JAVDYC010000001">
    <property type="protein sequence ID" value="MDR7320945.1"/>
    <property type="molecule type" value="Genomic_DNA"/>
</dbReference>
<evidence type="ECO:0000259" key="2">
    <source>
        <dbReference type="Pfam" id="PF12708"/>
    </source>
</evidence>
<dbReference type="Pfam" id="PF13229">
    <property type="entry name" value="Beta_helix"/>
    <property type="match status" value="1"/>
</dbReference>
<name>A0AAE3ZLR8_9ACTN</name>
<gene>
    <name evidence="4" type="ORF">J2S44_001195</name>
</gene>
<dbReference type="PROSITE" id="PS51318">
    <property type="entry name" value="TAT"/>
    <property type="match status" value="1"/>
</dbReference>
<dbReference type="InterPro" id="IPR011050">
    <property type="entry name" value="Pectin_lyase_fold/virulence"/>
</dbReference>
<proteinExistence type="predicted"/>
<comment type="caution">
    <text evidence="4">The sequence shown here is derived from an EMBL/GenBank/DDBJ whole genome shotgun (WGS) entry which is preliminary data.</text>
</comment>
<dbReference type="InterPro" id="IPR012334">
    <property type="entry name" value="Pectin_lyas_fold"/>
</dbReference>
<evidence type="ECO:0000259" key="3">
    <source>
        <dbReference type="Pfam" id="PF13229"/>
    </source>
</evidence>
<protein>
    <submittedName>
        <fullName evidence="4">Polygalacturonase</fullName>
    </submittedName>
</protein>
<feature type="chain" id="PRO_5042030079" evidence="1">
    <location>
        <begin position="31"/>
        <end position="495"/>
    </location>
</feature>
<dbReference type="InterPro" id="IPR006626">
    <property type="entry name" value="PbH1"/>
</dbReference>
<dbReference type="Gene3D" id="2.160.20.10">
    <property type="entry name" value="Single-stranded right-handed beta-helix, Pectin lyase-like"/>
    <property type="match status" value="1"/>
</dbReference>
<dbReference type="Proteomes" id="UP001183629">
    <property type="component" value="Unassembled WGS sequence"/>
</dbReference>
<dbReference type="SUPFAM" id="SSF51126">
    <property type="entry name" value="Pectin lyase-like"/>
    <property type="match status" value="2"/>
</dbReference>
<dbReference type="Pfam" id="PF12708">
    <property type="entry name" value="Pect-lyase_RHGA_epim"/>
    <property type="match status" value="1"/>
</dbReference>
<dbReference type="InterPro" id="IPR006311">
    <property type="entry name" value="TAT_signal"/>
</dbReference>
<evidence type="ECO:0000313" key="4">
    <source>
        <dbReference type="EMBL" id="MDR7320945.1"/>
    </source>
</evidence>
<evidence type="ECO:0000256" key="1">
    <source>
        <dbReference type="SAM" id="SignalP"/>
    </source>
</evidence>
<sequence>MISRRGALRAGLASTAAVGAVAVTGSAAQAAPTDAAAAGGEGWISVLDHGAAGDGTTDDTAAIQAALNAAATSRKSVVFPAGRTYKVTDQLNARNLTDAVISGHGATIALVGGKANPVDDFDPYAILHLENCTRVKVIGLTLRDTSRTTYQNGVRIVKSTGLVVDGVRVQSVRFNGIAIFDATPRTSDDIVITNCTTEDTRFGISTNGRDVRIVNNHVAMDYTSTDEYKRLGEHPPPEADSRLSDYFDGICVWAGGTRTVIAGNTLAEIGQSAIWTQAVTHVTIANNTIFAPHLHGIEIDGTADAGKSPVGRAMGISITGNTIVNSVKGTLTLLSTTDATIAGNSVINTVATAEATCIAVNSRSHKVTVTGNVVRQANPNLPAIFVKDNGTATGEADARSTDVTVAWNTVEAAQPIWAHPGTVIIQRVDATHSGGTERAEIATQGTFKITGKVLAKDGLGVGNAVAATSVGPMVRKMQVFSETGQSLGWIPIYNS</sequence>
<feature type="signal peptide" evidence="1">
    <location>
        <begin position="1"/>
        <end position="30"/>
    </location>
</feature>
<evidence type="ECO:0000313" key="5">
    <source>
        <dbReference type="Proteomes" id="UP001183629"/>
    </source>
</evidence>
<dbReference type="InterPro" id="IPR039448">
    <property type="entry name" value="Beta_helix"/>
</dbReference>
<accession>A0AAE3ZLR8</accession>
<feature type="domain" description="Right handed beta helix" evidence="3">
    <location>
        <begin position="249"/>
        <end position="392"/>
    </location>
</feature>
<dbReference type="RefSeq" id="WP_310409656.1">
    <property type="nucleotide sequence ID" value="NZ_JAVDYC010000001.1"/>
</dbReference>
<keyword evidence="1" id="KW-0732">Signal</keyword>
<dbReference type="InterPro" id="IPR024535">
    <property type="entry name" value="RHGA/B-epi-like_pectate_lyase"/>
</dbReference>
<organism evidence="4 5">
    <name type="scientific">Catenuloplanes niger</name>
    <dbReference type="NCBI Taxonomy" id="587534"/>
    <lineage>
        <taxon>Bacteria</taxon>
        <taxon>Bacillati</taxon>
        <taxon>Actinomycetota</taxon>
        <taxon>Actinomycetes</taxon>
        <taxon>Micromonosporales</taxon>
        <taxon>Micromonosporaceae</taxon>
        <taxon>Catenuloplanes</taxon>
    </lineage>
</organism>
<reference evidence="4 5" key="1">
    <citation type="submission" date="2023-07" db="EMBL/GenBank/DDBJ databases">
        <title>Sequencing the genomes of 1000 actinobacteria strains.</title>
        <authorList>
            <person name="Klenk H.-P."/>
        </authorList>
    </citation>
    <scope>NUCLEOTIDE SEQUENCE [LARGE SCALE GENOMIC DNA]</scope>
    <source>
        <strain evidence="4 5">DSM 44711</strain>
    </source>
</reference>
<dbReference type="SMART" id="SM00710">
    <property type="entry name" value="PbH1"/>
    <property type="match status" value="8"/>
</dbReference>
<dbReference type="AlphaFoldDB" id="A0AAE3ZLR8"/>
<keyword evidence="5" id="KW-1185">Reference proteome</keyword>
<feature type="domain" description="Rhamnogalacturonase A/B/Epimerase-like pectate lyase" evidence="2">
    <location>
        <begin position="43"/>
        <end position="97"/>
    </location>
</feature>